<evidence type="ECO:0000313" key="1">
    <source>
        <dbReference type="EMBL" id="KAH9769727.1"/>
    </source>
</evidence>
<name>A0ACB8L8C4_CITSI</name>
<keyword evidence="2" id="KW-1185">Reference proteome</keyword>
<gene>
    <name evidence="1" type="ORF">KPL71_012123</name>
</gene>
<accession>A0ACB8L8C4</accession>
<reference evidence="2" key="1">
    <citation type="journal article" date="2023" name="Hortic. Res.">
        <title>A chromosome-level phased genome enabling allele-level studies in sweet orange: a case study on citrus Huanglongbing tolerance.</title>
        <authorList>
            <person name="Wu B."/>
            <person name="Yu Q."/>
            <person name="Deng Z."/>
            <person name="Duan Y."/>
            <person name="Luo F."/>
            <person name="Gmitter F. Jr."/>
        </authorList>
    </citation>
    <scope>NUCLEOTIDE SEQUENCE [LARGE SCALE GENOMIC DNA]</scope>
    <source>
        <strain evidence="2">cv. Valencia</strain>
    </source>
</reference>
<evidence type="ECO:0000313" key="2">
    <source>
        <dbReference type="Proteomes" id="UP000829398"/>
    </source>
</evidence>
<dbReference type="EMBL" id="CM039173">
    <property type="protein sequence ID" value="KAH9769727.1"/>
    <property type="molecule type" value="Genomic_DNA"/>
</dbReference>
<organism evidence="1 2">
    <name type="scientific">Citrus sinensis</name>
    <name type="common">Sweet orange</name>
    <name type="synonym">Citrus aurantium var. sinensis</name>
    <dbReference type="NCBI Taxonomy" id="2711"/>
    <lineage>
        <taxon>Eukaryota</taxon>
        <taxon>Viridiplantae</taxon>
        <taxon>Streptophyta</taxon>
        <taxon>Embryophyta</taxon>
        <taxon>Tracheophyta</taxon>
        <taxon>Spermatophyta</taxon>
        <taxon>Magnoliopsida</taxon>
        <taxon>eudicotyledons</taxon>
        <taxon>Gunneridae</taxon>
        <taxon>Pentapetalae</taxon>
        <taxon>rosids</taxon>
        <taxon>malvids</taxon>
        <taxon>Sapindales</taxon>
        <taxon>Rutaceae</taxon>
        <taxon>Aurantioideae</taxon>
        <taxon>Citrus</taxon>
    </lineage>
</organism>
<proteinExistence type="predicted"/>
<sequence>MKLSLKLPDDSQNTQNPPILKAKIPITIFNQPFISSLTTTAATTKTVAAGSQHLSFSLGTNFPSGPSFKLNYTPLSTTSTSTAPFSFSLKSGLGLFGSPQDSSLIFSAHFSLSYTNPTNFTPAFLLHFKPQFGNFSLHKTTSSSNPNPANSGPHFNSGPHLQSGSPSNTEFANRSISDESSGWQDLKLEPRSGNGNGSFFNGVDSIRSDGIGFVRDRTSLLKDDDKKGSFLGGIAVKARTVLPVTKRVMMNLRWGVNLPTDSEVKMPYLTVNKIGIERVEKVEEVKREKNIESDVGDLELLKGMCFWMRRDLDLLEKENKDMKHCLEKMAMGVSPGNFHGISDSIGKKVFPYSSESFGEAKSYGGASDTTGNKLYSASSESFGEFERRRNKKNGEGNGHTEYKKSVNQASDLESQLQNAIKAASS</sequence>
<dbReference type="Proteomes" id="UP000829398">
    <property type="component" value="Chromosome 4"/>
</dbReference>
<protein>
    <submittedName>
        <fullName evidence="1">Uncharacterized protein</fullName>
    </submittedName>
</protein>
<comment type="caution">
    <text evidence="1">The sequence shown here is derived from an EMBL/GenBank/DDBJ whole genome shotgun (WGS) entry which is preliminary data.</text>
</comment>